<sequence length="439" mass="51607">MISIKDVEENMKRLRLKITSVKQQNLPTKKNPITLNTKGRQANSSNLKVFSDNFNEFDLPYHLLINGFEFHYRNSYNTRNGDNICYYYCRSYHSQTEVCKMSAKINSNTYEIKFTKKHKHLEICQKRMIKRYDLYPTEIMEIIYQEISNPKHLVSEIVNNVQMKWIELSKKCNIMPCPNQQIIKKLIIKQKSIKITESTFDPLINKYTLDGQQLLWGYLQIPAVVVIWSSPLLFNFLQNCTQIFVDGTFTVTPPSMKQFFIIQGWIPSIKEYIPLVWAVFDSKSQYVYETFFQLLKSQCDSDWNPYFINCDYELALLQAIQKIFPDTQIIGCFFHLKQAIRRKASKIGLIKDPKIKQIIYELGCLDINTNNNKQKKTDIDFTLKFNTEKINSKVNIKKKLYTKQMGDRNYKVKQKINITICIKKLIISSNHGSTTTNTN</sequence>
<reference evidence="2" key="1">
    <citation type="submission" date="2022-08" db="EMBL/GenBank/DDBJ databases">
        <title>Novel sulfate-reducing endosymbionts in the free-living metamonad Anaeramoeba.</title>
        <authorList>
            <person name="Jerlstrom-Hultqvist J."/>
            <person name="Cepicka I."/>
            <person name="Gallot-Lavallee L."/>
            <person name="Salas-Leiva D."/>
            <person name="Curtis B.A."/>
            <person name="Zahonova K."/>
            <person name="Pipaliya S."/>
            <person name="Dacks J."/>
            <person name="Roger A.J."/>
        </authorList>
    </citation>
    <scope>NUCLEOTIDE SEQUENCE</scope>
    <source>
        <strain evidence="2">Schooner1</strain>
    </source>
</reference>
<name>A0ABQ8YCK6_9EUKA</name>
<organism evidence="2 3">
    <name type="scientific">Anaeramoeba flamelloides</name>
    <dbReference type="NCBI Taxonomy" id="1746091"/>
    <lineage>
        <taxon>Eukaryota</taxon>
        <taxon>Metamonada</taxon>
        <taxon>Anaeramoebidae</taxon>
        <taxon>Anaeramoeba</taxon>
    </lineage>
</organism>
<dbReference type="EMBL" id="JAOAOG010000175">
    <property type="protein sequence ID" value="KAJ6242318.1"/>
    <property type="molecule type" value="Genomic_DNA"/>
</dbReference>
<dbReference type="InterPro" id="IPR018289">
    <property type="entry name" value="MULE_transposase_dom"/>
</dbReference>
<evidence type="ECO:0000259" key="1">
    <source>
        <dbReference type="Pfam" id="PF10551"/>
    </source>
</evidence>
<accession>A0ABQ8YCK6</accession>
<comment type="caution">
    <text evidence="2">The sequence shown here is derived from an EMBL/GenBank/DDBJ whole genome shotgun (WGS) entry which is preliminary data.</text>
</comment>
<feature type="domain" description="MULE transposase" evidence="1">
    <location>
        <begin position="244"/>
        <end position="338"/>
    </location>
</feature>
<evidence type="ECO:0000313" key="2">
    <source>
        <dbReference type="EMBL" id="KAJ6242318.1"/>
    </source>
</evidence>
<gene>
    <name evidence="2" type="ORF">M0813_22452</name>
</gene>
<protein>
    <recommendedName>
        <fullName evidence="1">MULE transposase domain-containing protein</fullName>
    </recommendedName>
</protein>
<keyword evidence="3" id="KW-1185">Reference proteome</keyword>
<dbReference type="Pfam" id="PF10551">
    <property type="entry name" value="MULE"/>
    <property type="match status" value="1"/>
</dbReference>
<proteinExistence type="predicted"/>
<dbReference type="Proteomes" id="UP001150062">
    <property type="component" value="Unassembled WGS sequence"/>
</dbReference>
<evidence type="ECO:0000313" key="3">
    <source>
        <dbReference type="Proteomes" id="UP001150062"/>
    </source>
</evidence>